<protein>
    <submittedName>
        <fullName evidence="6">Uncharacterized protein</fullName>
    </submittedName>
</protein>
<keyword evidence="3" id="KW-0285">Flavoprotein</keyword>
<dbReference type="InterPro" id="IPR036188">
    <property type="entry name" value="FAD/NAD-bd_sf"/>
</dbReference>
<feature type="compositionally biased region" description="Basic and acidic residues" evidence="5">
    <location>
        <begin position="86"/>
        <end position="105"/>
    </location>
</feature>
<organism evidence="6 7">
    <name type="scientific">Gordonia jinhuaensis</name>
    <dbReference type="NCBI Taxonomy" id="1517702"/>
    <lineage>
        <taxon>Bacteria</taxon>
        <taxon>Bacillati</taxon>
        <taxon>Actinomycetota</taxon>
        <taxon>Actinomycetes</taxon>
        <taxon>Mycobacteriales</taxon>
        <taxon>Gordoniaceae</taxon>
        <taxon>Gordonia</taxon>
    </lineage>
</organism>
<proteinExistence type="inferred from homology"/>
<comment type="caution">
    <text evidence="6">The sequence shown here is derived from an EMBL/GenBank/DDBJ whole genome shotgun (WGS) entry which is preliminary data.</text>
</comment>
<evidence type="ECO:0000256" key="5">
    <source>
        <dbReference type="SAM" id="MobiDB-lite"/>
    </source>
</evidence>
<dbReference type="SUPFAM" id="SSF51905">
    <property type="entry name" value="FAD/NAD(P)-binding domain"/>
    <property type="match status" value="1"/>
</dbReference>
<reference evidence="6" key="1">
    <citation type="journal article" date="2014" name="Int. J. Syst. Evol. Microbiol.">
        <title>Complete genome sequence of Corynebacterium casei LMG S-19264T (=DSM 44701T), isolated from a smear-ripened cheese.</title>
        <authorList>
            <consortium name="US DOE Joint Genome Institute (JGI-PGF)"/>
            <person name="Walter F."/>
            <person name="Albersmeier A."/>
            <person name="Kalinowski J."/>
            <person name="Ruckert C."/>
        </authorList>
    </citation>
    <scope>NUCLEOTIDE SEQUENCE</scope>
    <source>
        <strain evidence="6">CGMCC 1.12827</strain>
    </source>
</reference>
<keyword evidence="7" id="KW-1185">Reference proteome</keyword>
<dbReference type="EMBL" id="BMGC01000010">
    <property type="protein sequence ID" value="GGB30692.1"/>
    <property type="molecule type" value="Genomic_DNA"/>
</dbReference>
<dbReference type="PRINTS" id="PR00411">
    <property type="entry name" value="PNDRDTASEI"/>
</dbReference>
<dbReference type="InterPro" id="IPR050151">
    <property type="entry name" value="Class-I_Pyr_Nuc-Dis_Oxidored"/>
</dbReference>
<dbReference type="PANTHER" id="PTHR22912">
    <property type="entry name" value="DISULFIDE OXIDOREDUCTASE"/>
    <property type="match status" value="1"/>
</dbReference>
<dbReference type="GO" id="GO:0004148">
    <property type="term" value="F:dihydrolipoyl dehydrogenase (NADH) activity"/>
    <property type="evidence" value="ECO:0007669"/>
    <property type="project" value="TreeGrafter"/>
</dbReference>
<accession>A0A916T478</accession>
<dbReference type="PANTHER" id="PTHR22912:SF93">
    <property type="entry name" value="SOLUBLE PYRIDINE NUCLEOTIDE TRANSHYDROGENASE"/>
    <property type="match status" value="1"/>
</dbReference>
<evidence type="ECO:0000256" key="4">
    <source>
        <dbReference type="ARBA" id="ARBA00022827"/>
    </source>
</evidence>
<feature type="region of interest" description="Disordered" evidence="5">
    <location>
        <begin position="71"/>
        <end position="105"/>
    </location>
</feature>
<keyword evidence="4" id="KW-0274">FAD</keyword>
<sequence>METYDLVVIGSGPAGQKAAIAAAKLGKRAAVVERRNMVGGVCINTGTVPSKTLREAVLYLTGLSQRELYGQSYQGEERHHRRRSVRAHDARDRQGDRRHPESARA</sequence>
<evidence type="ECO:0000256" key="3">
    <source>
        <dbReference type="ARBA" id="ARBA00022630"/>
    </source>
</evidence>
<evidence type="ECO:0000256" key="1">
    <source>
        <dbReference type="ARBA" id="ARBA00001974"/>
    </source>
</evidence>
<evidence type="ECO:0000256" key="2">
    <source>
        <dbReference type="ARBA" id="ARBA00007532"/>
    </source>
</evidence>
<reference evidence="6" key="2">
    <citation type="submission" date="2020-09" db="EMBL/GenBank/DDBJ databases">
        <authorList>
            <person name="Sun Q."/>
            <person name="Zhou Y."/>
        </authorList>
    </citation>
    <scope>NUCLEOTIDE SEQUENCE</scope>
    <source>
        <strain evidence="6">CGMCC 1.12827</strain>
    </source>
</reference>
<dbReference type="GO" id="GO:0005829">
    <property type="term" value="C:cytosol"/>
    <property type="evidence" value="ECO:0007669"/>
    <property type="project" value="TreeGrafter"/>
</dbReference>
<comment type="similarity">
    <text evidence="2">Belongs to the class-I pyridine nucleotide-disulfide oxidoreductase family.</text>
</comment>
<dbReference type="Proteomes" id="UP000621454">
    <property type="component" value="Unassembled WGS sequence"/>
</dbReference>
<dbReference type="GO" id="GO:0006103">
    <property type="term" value="P:2-oxoglutarate metabolic process"/>
    <property type="evidence" value="ECO:0007669"/>
    <property type="project" value="TreeGrafter"/>
</dbReference>
<dbReference type="Pfam" id="PF12831">
    <property type="entry name" value="FAD_oxidored"/>
    <property type="match status" value="1"/>
</dbReference>
<evidence type="ECO:0000313" key="6">
    <source>
        <dbReference type="EMBL" id="GGB30692.1"/>
    </source>
</evidence>
<dbReference type="AlphaFoldDB" id="A0A916T478"/>
<dbReference type="Gene3D" id="3.50.50.60">
    <property type="entry name" value="FAD/NAD(P)-binding domain"/>
    <property type="match status" value="1"/>
</dbReference>
<name>A0A916T478_9ACTN</name>
<comment type="cofactor">
    <cofactor evidence="1">
        <name>FAD</name>
        <dbReference type="ChEBI" id="CHEBI:57692"/>
    </cofactor>
</comment>
<dbReference type="GO" id="GO:0050660">
    <property type="term" value="F:flavin adenine dinucleotide binding"/>
    <property type="evidence" value="ECO:0007669"/>
    <property type="project" value="TreeGrafter"/>
</dbReference>
<gene>
    <name evidence="6" type="ORF">GCM10011489_18570</name>
</gene>
<evidence type="ECO:0000313" key="7">
    <source>
        <dbReference type="Proteomes" id="UP000621454"/>
    </source>
</evidence>